<gene>
    <name evidence="3" type="ORF">AMSG_03231</name>
</gene>
<reference evidence="3 4" key="1">
    <citation type="submission" date="2010-05" db="EMBL/GenBank/DDBJ databases">
        <title>The Genome Sequence of Thecamonas trahens ATCC 50062.</title>
        <authorList>
            <consortium name="The Broad Institute Genome Sequencing Platform"/>
            <person name="Russ C."/>
            <person name="Cuomo C."/>
            <person name="Shea T."/>
            <person name="Young S.K."/>
            <person name="Zeng Q."/>
            <person name="Koehrsen M."/>
            <person name="Haas B."/>
            <person name="Borodovsky M."/>
            <person name="Guigo R."/>
            <person name="Alvarado L."/>
            <person name="Berlin A."/>
            <person name="Bochicchio J."/>
            <person name="Borenstein D."/>
            <person name="Chapman S."/>
            <person name="Chen Z."/>
            <person name="Freedman E."/>
            <person name="Gellesch M."/>
            <person name="Goldberg J."/>
            <person name="Griggs A."/>
            <person name="Gujja S."/>
            <person name="Heilman E."/>
            <person name="Heiman D."/>
            <person name="Hepburn T."/>
            <person name="Howarth C."/>
            <person name="Jen D."/>
            <person name="Larson L."/>
            <person name="Mehta T."/>
            <person name="Park D."/>
            <person name="Pearson M."/>
            <person name="Roberts A."/>
            <person name="Saif S."/>
            <person name="Shenoy N."/>
            <person name="Sisk P."/>
            <person name="Stolte C."/>
            <person name="Sykes S."/>
            <person name="Thomson T."/>
            <person name="Walk T."/>
            <person name="White J."/>
            <person name="Yandava C."/>
            <person name="Burger G."/>
            <person name="Gray M.W."/>
            <person name="Holland P.W.H."/>
            <person name="King N."/>
            <person name="Lang F.B.F."/>
            <person name="Roger A.J."/>
            <person name="Ruiz-Trillo I."/>
            <person name="Lander E."/>
            <person name="Nusbaum C."/>
        </authorList>
    </citation>
    <scope>NUCLEOTIDE SEQUENCE [LARGE SCALE GENOMIC DNA]</scope>
    <source>
        <strain evidence="3 4">ATCC 50062</strain>
    </source>
</reference>
<protein>
    <submittedName>
        <fullName evidence="3">Potassium channel tetramerization domain-containing protein</fullName>
    </submittedName>
</protein>
<dbReference type="InterPro" id="IPR011333">
    <property type="entry name" value="SKP1/BTB/POZ_sf"/>
</dbReference>
<evidence type="ECO:0000259" key="2">
    <source>
        <dbReference type="PROSITE" id="PS50097"/>
    </source>
</evidence>
<accession>A0A0L0D3K2</accession>
<dbReference type="CDD" id="cd18316">
    <property type="entry name" value="BTB_POZ_KCTD-like"/>
    <property type="match status" value="1"/>
</dbReference>
<dbReference type="GO" id="GO:0051260">
    <property type="term" value="P:protein homooligomerization"/>
    <property type="evidence" value="ECO:0007669"/>
    <property type="project" value="InterPro"/>
</dbReference>
<dbReference type="GeneID" id="25562845"/>
<dbReference type="Proteomes" id="UP000054408">
    <property type="component" value="Unassembled WGS sequence"/>
</dbReference>
<dbReference type="InterPro" id="IPR000210">
    <property type="entry name" value="BTB/POZ_dom"/>
</dbReference>
<dbReference type="SMART" id="SM00225">
    <property type="entry name" value="BTB"/>
    <property type="match status" value="1"/>
</dbReference>
<keyword evidence="3" id="KW-0813">Transport</keyword>
<feature type="domain" description="BTB" evidence="2">
    <location>
        <begin position="4"/>
        <end position="66"/>
    </location>
</feature>
<feature type="compositionally biased region" description="Acidic residues" evidence="1">
    <location>
        <begin position="268"/>
        <end position="279"/>
    </location>
</feature>
<proteinExistence type="predicted"/>
<feature type="region of interest" description="Disordered" evidence="1">
    <location>
        <begin position="252"/>
        <end position="279"/>
    </location>
</feature>
<keyword evidence="3" id="KW-0407">Ion channel</keyword>
<dbReference type="Pfam" id="PF02214">
    <property type="entry name" value="BTB_2"/>
    <property type="match status" value="1"/>
</dbReference>
<dbReference type="Gene3D" id="3.30.710.10">
    <property type="entry name" value="Potassium Channel Kv1.1, Chain A"/>
    <property type="match status" value="1"/>
</dbReference>
<keyword evidence="4" id="KW-1185">Reference proteome</keyword>
<dbReference type="PANTHER" id="PTHR11145:SF8">
    <property type="entry name" value="RE57120P"/>
    <property type="match status" value="1"/>
</dbReference>
<dbReference type="eggNOG" id="KOG2723">
    <property type="taxonomic scope" value="Eukaryota"/>
</dbReference>
<evidence type="ECO:0000313" key="3">
    <source>
        <dbReference type="EMBL" id="KNC46800.1"/>
    </source>
</evidence>
<dbReference type="PANTHER" id="PTHR11145">
    <property type="entry name" value="BTB/POZ DOMAIN-CONTAINING ADAPTER FOR CUL3-MEDIATED RHOA DEGRADATION PROTEIN FAMILY MEMBER"/>
    <property type="match status" value="1"/>
</dbReference>
<dbReference type="AlphaFoldDB" id="A0A0L0D3K2"/>
<dbReference type="InterPro" id="IPR003131">
    <property type="entry name" value="T1-type_BTB"/>
</dbReference>
<name>A0A0L0D3K2_THETB</name>
<dbReference type="GO" id="GO:0034220">
    <property type="term" value="P:monoatomic ion transmembrane transport"/>
    <property type="evidence" value="ECO:0007669"/>
    <property type="project" value="UniProtKB-KW"/>
</dbReference>
<dbReference type="EMBL" id="GL349444">
    <property type="protein sequence ID" value="KNC46800.1"/>
    <property type="molecule type" value="Genomic_DNA"/>
</dbReference>
<dbReference type="OrthoDB" id="2414723at2759"/>
<dbReference type="STRING" id="461836.A0A0L0D3K2"/>
<evidence type="ECO:0000256" key="1">
    <source>
        <dbReference type="SAM" id="MobiDB-lite"/>
    </source>
</evidence>
<dbReference type="InterPro" id="IPR045068">
    <property type="entry name" value="BACURD1-3"/>
</dbReference>
<dbReference type="SUPFAM" id="SSF54695">
    <property type="entry name" value="POZ domain"/>
    <property type="match status" value="1"/>
</dbReference>
<organism evidence="3 4">
    <name type="scientific">Thecamonas trahens ATCC 50062</name>
    <dbReference type="NCBI Taxonomy" id="461836"/>
    <lineage>
        <taxon>Eukaryota</taxon>
        <taxon>Apusozoa</taxon>
        <taxon>Apusomonadida</taxon>
        <taxon>Apusomonadidae</taxon>
        <taxon>Thecamonas</taxon>
    </lineage>
</organism>
<keyword evidence="3" id="KW-0406">Ion transport</keyword>
<dbReference type="RefSeq" id="XP_013760075.1">
    <property type="nucleotide sequence ID" value="XM_013904621.1"/>
</dbReference>
<evidence type="ECO:0000313" key="4">
    <source>
        <dbReference type="Proteomes" id="UP000054408"/>
    </source>
</evidence>
<dbReference type="PROSITE" id="PS50097">
    <property type="entry name" value="BTB"/>
    <property type="match status" value="1"/>
</dbReference>
<sequence length="279" mass="30156">METGALTLNVGGVLYTTTAETLRRGSAFFDALLSGRTPSGQDADGNYFIDRNGEVFKYVLEFLRTGGGVFIPAGDDVLRAQVLCEAEFFLVDDLVDAITELVADEEQQAEPVLLGNMLRTDGYYVLDDPSEPEAAGSQAYYFRDDGERLLYAEGPNAAALLHIRHALSEMPAIFRGTPNVAATYADFYLKCIRRGSYIREGAAIIIQTDQTVVNRYAVVKGTSEVYISDAPTSGFHERFSRYVFAPFEGSPKVPLPPTADVAGTSGDAEADGAGETTEA</sequence>